<proteinExistence type="predicted"/>
<feature type="transmembrane region" description="Helical" evidence="1">
    <location>
        <begin position="37"/>
        <end position="56"/>
    </location>
</feature>
<organism evidence="3 4">
    <name type="scientific">Aeromonas schubertii</name>
    <dbReference type="NCBI Taxonomy" id="652"/>
    <lineage>
        <taxon>Bacteria</taxon>
        <taxon>Pseudomonadati</taxon>
        <taxon>Pseudomonadota</taxon>
        <taxon>Gammaproteobacteria</taxon>
        <taxon>Aeromonadales</taxon>
        <taxon>Aeromonadaceae</taxon>
        <taxon>Aeromonas</taxon>
    </lineage>
</organism>
<evidence type="ECO:0000256" key="1">
    <source>
        <dbReference type="SAM" id="Phobius"/>
    </source>
</evidence>
<evidence type="ECO:0000313" key="3">
    <source>
        <dbReference type="EMBL" id="ALP40692.1"/>
    </source>
</evidence>
<feature type="transmembrane region" description="Helical" evidence="1">
    <location>
        <begin position="68"/>
        <end position="85"/>
    </location>
</feature>
<feature type="transmembrane region" description="Helical" evidence="1">
    <location>
        <begin position="105"/>
        <end position="128"/>
    </location>
</feature>
<accession>A0A0S2SG38</accession>
<reference evidence="4" key="1">
    <citation type="submission" date="2015-10" db="EMBL/GenBank/DDBJ databases">
        <title>Complete Genome Sequence of Aeromonas schubertii strain WL1483.</title>
        <authorList>
            <person name="Liu L."/>
        </authorList>
    </citation>
    <scope>NUCLEOTIDE SEQUENCE [LARGE SCALE GENOMIC DNA]</scope>
    <source>
        <strain evidence="4">WL1483</strain>
    </source>
</reference>
<name>A0A0S2SG38_9GAMM</name>
<dbReference type="Proteomes" id="UP000058114">
    <property type="component" value="Chromosome"/>
</dbReference>
<dbReference type="EMBL" id="CP013067">
    <property type="protein sequence ID" value="ALP40692.1"/>
    <property type="molecule type" value="Genomic_DNA"/>
</dbReference>
<dbReference type="InterPro" id="IPR009936">
    <property type="entry name" value="DUF1468"/>
</dbReference>
<keyword evidence="1" id="KW-0472">Membrane</keyword>
<dbReference type="PATRIC" id="fig|652.5.peg.2547"/>
<evidence type="ECO:0000259" key="2">
    <source>
        <dbReference type="Pfam" id="PF07331"/>
    </source>
</evidence>
<keyword evidence="1" id="KW-1133">Transmembrane helix</keyword>
<keyword evidence="1" id="KW-0812">Transmembrane</keyword>
<gene>
    <name evidence="3" type="ORF">WL1483_1273</name>
</gene>
<sequence length="143" mass="15645">MSDRLFALCWLLLSLGAAALAWQLHSEYSYEPVGPRPFPLVISLLMAGCALLLLKRTPDPASWPVRPALLRIAAMVLALFSYGWGFEWLGFPLATTLLTVVVGRLFGASWRAALIAGPLLGICLFYAFDRLLDVTLPLGAWLA</sequence>
<evidence type="ECO:0000313" key="4">
    <source>
        <dbReference type="Proteomes" id="UP000058114"/>
    </source>
</evidence>
<dbReference type="KEGG" id="asr:WL1483_1273"/>
<dbReference type="RefSeq" id="WP_060586536.1">
    <property type="nucleotide sequence ID" value="NZ_CP013067.1"/>
</dbReference>
<feature type="domain" description="DUF1468" evidence="2">
    <location>
        <begin position="5"/>
        <end position="137"/>
    </location>
</feature>
<dbReference type="Pfam" id="PF07331">
    <property type="entry name" value="TctB"/>
    <property type="match status" value="1"/>
</dbReference>
<reference evidence="3 4" key="2">
    <citation type="journal article" date="2016" name="Genome Announc.">
        <title>Complete Genome Sequence of the Highly Virulent Aeromonas schubertii Strain WL1483, Isolated from Diseased Snakehead Fish (Channa argus) in China.</title>
        <authorList>
            <person name="Liu L."/>
            <person name="Li N."/>
            <person name="Zhang D."/>
            <person name="Fu X."/>
            <person name="Shi C."/>
            <person name="Lin Q."/>
            <person name="Hao G."/>
        </authorList>
    </citation>
    <scope>NUCLEOTIDE SEQUENCE [LARGE SCALE GENOMIC DNA]</scope>
    <source>
        <strain evidence="3 4">WL1483</strain>
    </source>
</reference>
<protein>
    <submittedName>
        <fullName evidence="3">Membrane protein</fullName>
    </submittedName>
</protein>
<dbReference type="AlphaFoldDB" id="A0A0S2SG38"/>